<gene>
    <name evidence="2" type="ORF">CC84DRAFT_1106280</name>
</gene>
<keyword evidence="1" id="KW-1133">Transmembrane helix</keyword>
<dbReference type="RefSeq" id="XP_018028833.1">
    <property type="nucleotide sequence ID" value="XM_018175139.1"/>
</dbReference>
<feature type="transmembrane region" description="Helical" evidence="1">
    <location>
        <begin position="20"/>
        <end position="38"/>
    </location>
</feature>
<sequence>MEALLYILVAFIFYKYNRFIFTSRLIHFIAILGINVDIGRLRPIKHYLYLLARVVYCIWVLRVEVLLLANNKLAAFLIKRREFLVDGLYSPISEILSLLAFSKHITFNDRNASVALWL</sequence>
<keyword evidence="1" id="KW-0812">Transmembrane</keyword>
<dbReference type="Proteomes" id="UP000077069">
    <property type="component" value="Unassembled WGS sequence"/>
</dbReference>
<feature type="transmembrane region" description="Helical" evidence="1">
    <location>
        <begin position="50"/>
        <end position="69"/>
    </location>
</feature>
<evidence type="ECO:0000313" key="2">
    <source>
        <dbReference type="EMBL" id="OAF98467.1"/>
    </source>
</evidence>
<evidence type="ECO:0000256" key="1">
    <source>
        <dbReference type="SAM" id="Phobius"/>
    </source>
</evidence>
<keyword evidence="1" id="KW-0472">Membrane</keyword>
<dbReference type="STRING" id="1460663.A0A177BV99"/>
<organism evidence="2 3">
    <name type="scientific">Paraphaeosphaeria sporulosa</name>
    <dbReference type="NCBI Taxonomy" id="1460663"/>
    <lineage>
        <taxon>Eukaryota</taxon>
        <taxon>Fungi</taxon>
        <taxon>Dikarya</taxon>
        <taxon>Ascomycota</taxon>
        <taxon>Pezizomycotina</taxon>
        <taxon>Dothideomycetes</taxon>
        <taxon>Pleosporomycetidae</taxon>
        <taxon>Pleosporales</taxon>
        <taxon>Massarineae</taxon>
        <taxon>Didymosphaeriaceae</taxon>
        <taxon>Paraphaeosphaeria</taxon>
    </lineage>
</organism>
<evidence type="ECO:0000313" key="3">
    <source>
        <dbReference type="Proteomes" id="UP000077069"/>
    </source>
</evidence>
<dbReference type="GeneID" id="28758625"/>
<dbReference type="AlphaFoldDB" id="A0A177BV99"/>
<dbReference type="EMBL" id="KV441577">
    <property type="protein sequence ID" value="OAF98467.1"/>
    <property type="molecule type" value="Genomic_DNA"/>
</dbReference>
<dbReference type="InParanoid" id="A0A177BV99"/>
<proteinExistence type="predicted"/>
<name>A0A177BV99_9PLEO</name>
<keyword evidence="3" id="KW-1185">Reference proteome</keyword>
<accession>A0A177BV99</accession>
<protein>
    <submittedName>
        <fullName evidence="2">Uncharacterized protein</fullName>
    </submittedName>
</protein>
<reference evidence="2 3" key="1">
    <citation type="submission" date="2016-05" db="EMBL/GenBank/DDBJ databases">
        <title>Comparative analysis of secretome profiles of manganese(II)-oxidizing ascomycete fungi.</title>
        <authorList>
            <consortium name="DOE Joint Genome Institute"/>
            <person name="Zeiner C.A."/>
            <person name="Purvine S.O."/>
            <person name="Zink E.M."/>
            <person name="Wu S."/>
            <person name="Pasa-Tolic L."/>
            <person name="Chaput D.L."/>
            <person name="Haridas S."/>
            <person name="Grigoriev I.V."/>
            <person name="Santelli C.M."/>
            <person name="Hansel C.M."/>
        </authorList>
    </citation>
    <scope>NUCLEOTIDE SEQUENCE [LARGE SCALE GENOMIC DNA]</scope>
    <source>
        <strain evidence="2 3">AP3s5-JAC2a</strain>
    </source>
</reference>
<dbReference type="OrthoDB" id="3943268at2759"/>